<dbReference type="PROSITE" id="PS50002">
    <property type="entry name" value="SH3"/>
    <property type="match status" value="1"/>
</dbReference>
<dbReference type="AlphaFoldDB" id="A0A1G4K2M7"/>
<keyword evidence="3 9" id="KW-0728">SH3 domain</keyword>
<dbReference type="InterPro" id="IPR036028">
    <property type="entry name" value="SH3-like_dom_sf"/>
</dbReference>
<accession>A0A1G4K2M7</accession>
<dbReference type="Proteomes" id="UP000191024">
    <property type="component" value="Chromosome F"/>
</dbReference>
<comment type="subcellular location">
    <subcellularLocation>
        <location evidence="1">Cell membrane</location>
    </subcellularLocation>
    <subcellularLocation>
        <location evidence="2">Cytoplasm</location>
    </subcellularLocation>
</comment>
<evidence type="ECO:0000256" key="1">
    <source>
        <dbReference type="ARBA" id="ARBA00004236"/>
    </source>
</evidence>
<dbReference type="STRING" id="1230905.A0A1G4K2M7"/>
<feature type="region of interest" description="Disordered" evidence="10">
    <location>
        <begin position="119"/>
        <end position="214"/>
    </location>
</feature>
<keyword evidence="7" id="KW-0862">Zinc</keyword>
<dbReference type="PANTHER" id="PTHR15135:SF7">
    <property type="entry name" value="STAC-LIKE, ISOFORM J"/>
    <property type="match status" value="1"/>
</dbReference>
<dbReference type="InterPro" id="IPR039688">
    <property type="entry name" value="STAC1/2/3"/>
</dbReference>
<dbReference type="PRINTS" id="PR00499">
    <property type="entry name" value="P67PHOX"/>
</dbReference>
<evidence type="ECO:0000256" key="6">
    <source>
        <dbReference type="ARBA" id="ARBA00022737"/>
    </source>
</evidence>
<evidence type="ECO:0000313" key="13">
    <source>
        <dbReference type="Proteomes" id="UP000191024"/>
    </source>
</evidence>
<dbReference type="OrthoDB" id="6250593at2759"/>
<keyword evidence="7" id="KW-0863">Zinc-finger</keyword>
<dbReference type="GO" id="GO:1903078">
    <property type="term" value="P:positive regulation of protein localization to plasma membrane"/>
    <property type="evidence" value="ECO:0007669"/>
    <property type="project" value="TreeGrafter"/>
</dbReference>
<keyword evidence="4" id="KW-1003">Cell membrane</keyword>
<feature type="compositionally biased region" description="Polar residues" evidence="10">
    <location>
        <begin position="45"/>
        <end position="54"/>
    </location>
</feature>
<dbReference type="GO" id="GO:0008270">
    <property type="term" value="F:zinc ion binding"/>
    <property type="evidence" value="ECO:0007669"/>
    <property type="project" value="UniProtKB-KW"/>
</dbReference>
<keyword evidence="6" id="KW-0677">Repeat</keyword>
<feature type="compositionally biased region" description="Low complexity" evidence="10">
    <location>
        <begin position="140"/>
        <end position="154"/>
    </location>
</feature>
<evidence type="ECO:0000256" key="10">
    <source>
        <dbReference type="SAM" id="MobiDB-lite"/>
    </source>
</evidence>
<feature type="compositionally biased region" description="Low complexity" evidence="10">
    <location>
        <begin position="161"/>
        <end position="189"/>
    </location>
</feature>
<keyword evidence="5" id="KW-0963">Cytoplasm</keyword>
<gene>
    <name evidence="12" type="ORF">LAMI_0F11364G</name>
</gene>
<dbReference type="PRINTS" id="PR00452">
    <property type="entry name" value="SH3DOMAIN"/>
</dbReference>
<dbReference type="SUPFAM" id="SSF50044">
    <property type="entry name" value="SH3-domain"/>
    <property type="match status" value="1"/>
</dbReference>
<proteinExistence type="predicted"/>
<evidence type="ECO:0000256" key="8">
    <source>
        <dbReference type="ARBA" id="ARBA00023136"/>
    </source>
</evidence>
<evidence type="ECO:0000259" key="11">
    <source>
        <dbReference type="PROSITE" id="PS50002"/>
    </source>
</evidence>
<evidence type="ECO:0000313" key="12">
    <source>
        <dbReference type="EMBL" id="SCU97785.1"/>
    </source>
</evidence>
<feature type="domain" description="SH3" evidence="11">
    <location>
        <begin position="55"/>
        <end position="114"/>
    </location>
</feature>
<sequence>MSASSINRSLTTIRTELEFLKESNVLSEETYQEIMGSLPEKADSSRSGGQNNAPNGAEFVEAIYAFRAQQDGDLDLQPGDKVQVLEKPSREWFKGSCNGRVGMFPSNYVKPAFSGGSVVGSDRSNLPPPPQYQAQPNLQPQPTNNSYQSNSSQQPFPPPSTNYYQQPPQQYQQYQQPQFQQQPQYYQPQPQQPPQEPAQPAPQAQSHHGSDAFKRFGSKLGNAAIFGAGATMGSDLVNSIF</sequence>
<reference evidence="13" key="1">
    <citation type="submission" date="2016-03" db="EMBL/GenBank/DDBJ databases">
        <authorList>
            <person name="Devillers H."/>
        </authorList>
    </citation>
    <scope>NUCLEOTIDE SEQUENCE [LARGE SCALE GENOMIC DNA]</scope>
</reference>
<dbReference type="InterPro" id="IPR001452">
    <property type="entry name" value="SH3_domain"/>
</dbReference>
<keyword evidence="13" id="KW-1185">Reference proteome</keyword>
<feature type="compositionally biased region" description="Pro residues" evidence="10">
    <location>
        <begin position="190"/>
        <end position="200"/>
    </location>
</feature>
<dbReference type="GO" id="GO:0005886">
    <property type="term" value="C:plasma membrane"/>
    <property type="evidence" value="ECO:0007669"/>
    <property type="project" value="UniProtKB-SubCell"/>
</dbReference>
<evidence type="ECO:0000256" key="7">
    <source>
        <dbReference type="ARBA" id="ARBA00022771"/>
    </source>
</evidence>
<evidence type="ECO:0000256" key="5">
    <source>
        <dbReference type="ARBA" id="ARBA00022490"/>
    </source>
</evidence>
<evidence type="ECO:0000256" key="2">
    <source>
        <dbReference type="ARBA" id="ARBA00004496"/>
    </source>
</evidence>
<feature type="region of interest" description="Disordered" evidence="10">
    <location>
        <begin position="36"/>
        <end position="55"/>
    </location>
</feature>
<evidence type="ECO:0000256" key="9">
    <source>
        <dbReference type="PROSITE-ProRule" id="PRU00192"/>
    </source>
</evidence>
<dbReference type="Pfam" id="PF00018">
    <property type="entry name" value="SH3_1"/>
    <property type="match status" value="1"/>
</dbReference>
<keyword evidence="7" id="KW-0479">Metal-binding</keyword>
<evidence type="ECO:0000256" key="4">
    <source>
        <dbReference type="ARBA" id="ARBA00022475"/>
    </source>
</evidence>
<name>A0A1G4K2M7_9SACH</name>
<organism evidence="12 13">
    <name type="scientific">Lachancea mirantina</name>
    <dbReference type="NCBI Taxonomy" id="1230905"/>
    <lineage>
        <taxon>Eukaryota</taxon>
        <taxon>Fungi</taxon>
        <taxon>Dikarya</taxon>
        <taxon>Ascomycota</taxon>
        <taxon>Saccharomycotina</taxon>
        <taxon>Saccharomycetes</taxon>
        <taxon>Saccharomycetales</taxon>
        <taxon>Saccharomycetaceae</taxon>
        <taxon>Lachancea</taxon>
    </lineage>
</organism>
<protein>
    <submittedName>
        <fullName evidence="12">LAMI_0F11364g1_1</fullName>
    </submittedName>
</protein>
<keyword evidence="8" id="KW-0472">Membrane</keyword>
<dbReference type="Gene3D" id="2.30.30.40">
    <property type="entry name" value="SH3 Domains"/>
    <property type="match status" value="1"/>
</dbReference>
<dbReference type="SMART" id="SM00326">
    <property type="entry name" value="SH3"/>
    <property type="match status" value="1"/>
</dbReference>
<dbReference type="GO" id="GO:0005737">
    <property type="term" value="C:cytoplasm"/>
    <property type="evidence" value="ECO:0007669"/>
    <property type="project" value="UniProtKB-SubCell"/>
</dbReference>
<dbReference type="PANTHER" id="PTHR15135">
    <property type="entry name" value="STAC"/>
    <property type="match status" value="1"/>
</dbReference>
<dbReference type="EMBL" id="LT598467">
    <property type="protein sequence ID" value="SCU97785.1"/>
    <property type="molecule type" value="Genomic_DNA"/>
</dbReference>
<evidence type="ECO:0000256" key="3">
    <source>
        <dbReference type="ARBA" id="ARBA00022443"/>
    </source>
</evidence>